<feature type="domain" description="AMP-binding enzyme C-terminal" evidence="2">
    <location>
        <begin position="454"/>
        <end position="530"/>
    </location>
</feature>
<dbReference type="Pfam" id="PF13193">
    <property type="entry name" value="AMP-binding_C"/>
    <property type="match status" value="1"/>
</dbReference>
<dbReference type="AlphaFoldDB" id="A0A0D2JC54"/>
<dbReference type="OrthoDB" id="9765680at2"/>
<gene>
    <name evidence="3" type="ORF">X474_14140</name>
</gene>
<dbReference type="InterPro" id="IPR045851">
    <property type="entry name" value="AMP-bd_C_sf"/>
</dbReference>
<dbReference type="InParanoid" id="A0A0D2JC54"/>
<dbReference type="InterPro" id="IPR025110">
    <property type="entry name" value="AMP-bd_C"/>
</dbReference>
<evidence type="ECO:0000259" key="1">
    <source>
        <dbReference type="Pfam" id="PF00501"/>
    </source>
</evidence>
<sequence>MQQSTQPLTIPAHFGGLLDSCSHKTAVIYLGEEFSYRRLNRLSNSFAQGLRQRGVTSGSRVIIYLPNSIQWIISWLGVLKAGAIAVPITPIYTPSDVEYIADDTGARAIVCTDRNYGYVSQVIEKTSLEEVIVSNLADMLPLYKKFFGWAFDLVPKGKAAKGDRTTNLKQMVSEPTDDIQPVEVGENDICEIIYTGGTTRHPKGVPITHRLLLEQAHEQISMSASNFELSENVIMGSAPLFHILGQTCSLGTILLHGGALIQQPRVNLDAMMDAITRHRAKTIIGVPTLYRMILEHDRLDQYDLSSLEYCFCGGDVLPEDVGRRWQKRFGKPIYIGYGASETVGGVSMTPTDEAPPQGAMGRVLESKKVMVVDPVTLDELAPEESGELLVHSDPMVEEYWNKPQETKDSFVEIKGKRFYRTGDVVRKDENEWLFFVDRTVDTIKHKGYRVSASEIECVLQDHAAVVGCCVVGVPDEKVGERVKAFVVLKKDIKGITGYDLIKYCRNRLSSYKVPQYIEFRDMLPKSKVGKLLRREVRAEEKSRLD</sequence>
<evidence type="ECO:0000313" key="4">
    <source>
        <dbReference type="Proteomes" id="UP000032233"/>
    </source>
</evidence>
<reference evidence="3 4" key="1">
    <citation type="submission" date="2013-11" db="EMBL/GenBank/DDBJ databases">
        <title>Metagenomic analysis of a methanogenic consortium involved in long chain n-alkane degradation.</title>
        <authorList>
            <person name="Davidova I.A."/>
            <person name="Callaghan A.V."/>
            <person name="Wawrik B."/>
            <person name="Pruitt S."/>
            <person name="Marks C."/>
            <person name="Duncan K.E."/>
            <person name="Suflita J.M."/>
        </authorList>
    </citation>
    <scope>NUCLEOTIDE SEQUENCE [LARGE SCALE GENOMIC DNA]</scope>
    <source>
        <strain evidence="3 4">SPR</strain>
    </source>
</reference>
<organism evidence="3 4">
    <name type="scientific">Dethiosulfatarculus sandiegensis</name>
    <dbReference type="NCBI Taxonomy" id="1429043"/>
    <lineage>
        <taxon>Bacteria</taxon>
        <taxon>Pseudomonadati</taxon>
        <taxon>Thermodesulfobacteriota</taxon>
        <taxon>Desulfarculia</taxon>
        <taxon>Desulfarculales</taxon>
        <taxon>Desulfarculaceae</taxon>
        <taxon>Dethiosulfatarculus</taxon>
    </lineage>
</organism>
<accession>A0A0D2JC54</accession>
<protein>
    <submittedName>
        <fullName evidence="3">AMP-dependent synthetase</fullName>
    </submittedName>
</protein>
<dbReference type="SUPFAM" id="SSF56801">
    <property type="entry name" value="Acetyl-CoA synthetase-like"/>
    <property type="match status" value="1"/>
</dbReference>
<dbReference type="Gene3D" id="3.30.300.30">
    <property type="match status" value="1"/>
</dbReference>
<proteinExistence type="predicted"/>
<keyword evidence="4" id="KW-1185">Reference proteome</keyword>
<dbReference type="RefSeq" id="WP_082464343.1">
    <property type="nucleotide sequence ID" value="NZ_AZAC01000016.1"/>
</dbReference>
<evidence type="ECO:0000313" key="3">
    <source>
        <dbReference type="EMBL" id="KIX13351.1"/>
    </source>
</evidence>
<dbReference type="STRING" id="1429043.X474_14140"/>
<dbReference type="PANTHER" id="PTHR43767:SF1">
    <property type="entry name" value="NONRIBOSOMAL PEPTIDE SYNTHASE PES1 (EUROFUNG)-RELATED"/>
    <property type="match status" value="1"/>
</dbReference>
<evidence type="ECO:0000259" key="2">
    <source>
        <dbReference type="Pfam" id="PF13193"/>
    </source>
</evidence>
<dbReference type="Pfam" id="PF00501">
    <property type="entry name" value="AMP-binding"/>
    <property type="match status" value="1"/>
</dbReference>
<feature type="domain" description="AMP-dependent synthetase/ligase" evidence="1">
    <location>
        <begin position="23"/>
        <end position="400"/>
    </location>
</feature>
<dbReference type="Gene3D" id="3.40.50.12780">
    <property type="entry name" value="N-terminal domain of ligase-like"/>
    <property type="match status" value="1"/>
</dbReference>
<name>A0A0D2JC54_9BACT</name>
<dbReference type="InterPro" id="IPR000873">
    <property type="entry name" value="AMP-dep_synth/lig_dom"/>
</dbReference>
<dbReference type="GO" id="GO:0016878">
    <property type="term" value="F:acid-thiol ligase activity"/>
    <property type="evidence" value="ECO:0007669"/>
    <property type="project" value="UniProtKB-ARBA"/>
</dbReference>
<dbReference type="InterPro" id="IPR042099">
    <property type="entry name" value="ANL_N_sf"/>
</dbReference>
<dbReference type="InterPro" id="IPR050237">
    <property type="entry name" value="ATP-dep_AMP-bd_enzyme"/>
</dbReference>
<dbReference type="EMBL" id="AZAC01000016">
    <property type="protein sequence ID" value="KIX13351.1"/>
    <property type="molecule type" value="Genomic_DNA"/>
</dbReference>
<dbReference type="Proteomes" id="UP000032233">
    <property type="component" value="Unassembled WGS sequence"/>
</dbReference>
<dbReference type="PANTHER" id="PTHR43767">
    <property type="entry name" value="LONG-CHAIN-FATTY-ACID--COA LIGASE"/>
    <property type="match status" value="1"/>
</dbReference>
<comment type="caution">
    <text evidence="3">The sequence shown here is derived from an EMBL/GenBank/DDBJ whole genome shotgun (WGS) entry which is preliminary data.</text>
</comment>